<evidence type="ECO:0000256" key="9">
    <source>
        <dbReference type="ARBA" id="ARBA00023049"/>
    </source>
</evidence>
<dbReference type="OrthoDB" id="9803993at2"/>
<sequence length="387" mass="43593">MKDSRIEKLADSLINYSIALKPSEKILIEVIGQDIPLAQALVRYAYQAGGMPFVSTINHTLLREVLKEFSVEQAEAMTRWDLARMKEMQAYIGIRAGENVNEWADVPSESMKLYASHYQKPVHSEQRVPHTRWCVLRYPNPAMAQLANTSLEGFEDFYFDVCNLDYSKMSRAMDPLKDLMEKTDRVHIVGPGTNLEFSIKGMPAIKCDGRLNIPDGEVFSAPLKESIKGRISYNTPSLYQGFTYDTVVLDFENGKIVKATANDTERIESVFNTDEGARYVGEFAIGVNPYIQTPIKDTLFDEKIDGSFHFTPGACYDDCDNGNKSAIHWDLVCIQRPDYGGGEIYFDEKLIRKDGRFVLPELEALNPENLKTPFGETITGNIYGGVS</sequence>
<dbReference type="InterPro" id="IPR052170">
    <property type="entry name" value="M29_Exopeptidase"/>
</dbReference>
<evidence type="ECO:0000256" key="7">
    <source>
        <dbReference type="ARBA" id="ARBA00022723"/>
    </source>
</evidence>
<dbReference type="InterPro" id="IPR035097">
    <property type="entry name" value="M29_N-terminal"/>
</dbReference>
<dbReference type="Gene3D" id="3.40.1830.10">
    <property type="entry name" value="Thermophilic metalloprotease (M29)"/>
    <property type="match status" value="1"/>
</dbReference>
<dbReference type="GO" id="GO:0008237">
    <property type="term" value="F:metallopeptidase activity"/>
    <property type="evidence" value="ECO:0007669"/>
    <property type="project" value="UniProtKB-KW"/>
</dbReference>
<evidence type="ECO:0000256" key="4">
    <source>
        <dbReference type="ARBA" id="ARBA00008236"/>
    </source>
</evidence>
<reference evidence="10 11" key="1">
    <citation type="submission" date="2016-09" db="EMBL/GenBank/DDBJ databases">
        <title>Complete genome of Desulfosporosinus sp. OL.</title>
        <authorList>
            <person name="Mardanov A."/>
            <person name="Beletsky A."/>
            <person name="Panova A."/>
            <person name="Karnachuk O."/>
            <person name="Ravin N."/>
        </authorList>
    </citation>
    <scope>NUCLEOTIDE SEQUENCE [LARGE SCALE GENOMIC DNA]</scope>
    <source>
        <strain evidence="10 11">OL</strain>
    </source>
</reference>
<dbReference type="PANTHER" id="PTHR34448:SF1">
    <property type="entry name" value="BLL6088 PROTEIN"/>
    <property type="match status" value="1"/>
</dbReference>
<dbReference type="GO" id="GO:0006508">
    <property type="term" value="P:proteolysis"/>
    <property type="evidence" value="ECO:0007669"/>
    <property type="project" value="UniProtKB-KW"/>
</dbReference>
<proteinExistence type="inferred from homology"/>
<dbReference type="PANTHER" id="PTHR34448">
    <property type="entry name" value="AMINOPEPTIDASE"/>
    <property type="match status" value="1"/>
</dbReference>
<organism evidence="10 11">
    <name type="scientific">Desulfosporosinus metallidurans</name>
    <dbReference type="NCBI Taxonomy" id="1888891"/>
    <lineage>
        <taxon>Bacteria</taxon>
        <taxon>Bacillati</taxon>
        <taxon>Bacillota</taxon>
        <taxon>Clostridia</taxon>
        <taxon>Eubacteriales</taxon>
        <taxon>Desulfitobacteriaceae</taxon>
        <taxon>Desulfosporosinus</taxon>
    </lineage>
</organism>
<comment type="similarity">
    <text evidence="4">Belongs to the peptidase M29 family.</text>
</comment>
<comment type="cofactor">
    <cofactor evidence="1">
        <name>Co(2+)</name>
        <dbReference type="ChEBI" id="CHEBI:48828"/>
    </cofactor>
</comment>
<comment type="caution">
    <text evidence="10">The sequence shown here is derived from an EMBL/GenBank/DDBJ whole genome shotgun (WGS) entry which is preliminary data.</text>
</comment>
<keyword evidence="9" id="KW-0482">Metalloprotease</keyword>
<dbReference type="SUPFAM" id="SSF144052">
    <property type="entry name" value="Thermophilic metalloprotease-like"/>
    <property type="match status" value="1"/>
</dbReference>
<evidence type="ECO:0000256" key="8">
    <source>
        <dbReference type="ARBA" id="ARBA00022801"/>
    </source>
</evidence>
<keyword evidence="11" id="KW-1185">Reference proteome</keyword>
<name>A0A1Q8QZY8_9FIRM</name>
<keyword evidence="5 10" id="KW-0031">Aminopeptidase</keyword>
<dbReference type="GO" id="GO:0004177">
    <property type="term" value="F:aminopeptidase activity"/>
    <property type="evidence" value="ECO:0007669"/>
    <property type="project" value="UniProtKB-KW"/>
</dbReference>
<protein>
    <submittedName>
        <fullName evidence="10">Aminopeptidase</fullName>
    </submittedName>
</protein>
<evidence type="ECO:0000256" key="3">
    <source>
        <dbReference type="ARBA" id="ARBA00001947"/>
    </source>
</evidence>
<evidence type="ECO:0000256" key="2">
    <source>
        <dbReference type="ARBA" id="ARBA00001946"/>
    </source>
</evidence>
<dbReference type="EMBL" id="MLBF01000006">
    <property type="protein sequence ID" value="OLN32876.1"/>
    <property type="molecule type" value="Genomic_DNA"/>
</dbReference>
<evidence type="ECO:0000256" key="6">
    <source>
        <dbReference type="ARBA" id="ARBA00022670"/>
    </source>
</evidence>
<accession>A0A1Q8QZY8</accession>
<dbReference type="AlphaFoldDB" id="A0A1Q8QZY8"/>
<comment type="cofactor">
    <cofactor evidence="2">
        <name>Mg(2+)</name>
        <dbReference type="ChEBI" id="CHEBI:18420"/>
    </cofactor>
</comment>
<keyword evidence="6" id="KW-0645">Protease</keyword>
<keyword evidence="8" id="KW-0378">Hydrolase</keyword>
<evidence type="ECO:0000256" key="5">
    <source>
        <dbReference type="ARBA" id="ARBA00022438"/>
    </source>
</evidence>
<dbReference type="InterPro" id="IPR000787">
    <property type="entry name" value="Peptidase_M29"/>
</dbReference>
<evidence type="ECO:0000256" key="1">
    <source>
        <dbReference type="ARBA" id="ARBA00001941"/>
    </source>
</evidence>
<evidence type="ECO:0000313" key="10">
    <source>
        <dbReference type="EMBL" id="OLN32876.1"/>
    </source>
</evidence>
<keyword evidence="7" id="KW-0479">Metal-binding</keyword>
<evidence type="ECO:0000313" key="11">
    <source>
        <dbReference type="Proteomes" id="UP000186102"/>
    </source>
</evidence>
<dbReference type="STRING" id="1888891.DSOL_1322"/>
<comment type="cofactor">
    <cofactor evidence="3">
        <name>Zn(2+)</name>
        <dbReference type="ChEBI" id="CHEBI:29105"/>
    </cofactor>
</comment>
<dbReference type="Proteomes" id="UP000186102">
    <property type="component" value="Unassembled WGS sequence"/>
</dbReference>
<dbReference type="Pfam" id="PF02073">
    <property type="entry name" value="Peptidase_M29"/>
    <property type="match status" value="1"/>
</dbReference>
<dbReference type="GO" id="GO:0046872">
    <property type="term" value="F:metal ion binding"/>
    <property type="evidence" value="ECO:0007669"/>
    <property type="project" value="UniProtKB-KW"/>
</dbReference>
<gene>
    <name evidence="10" type="ORF">DSOL_1322</name>
</gene>
<dbReference type="RefSeq" id="WP_075364054.1">
    <property type="nucleotide sequence ID" value="NZ_MLBF01000006.1"/>
</dbReference>